<reference evidence="9" key="1">
    <citation type="journal article" date="2015" name="Genome Announc.">
        <title>Genome sequence of the AIDS-associated pathogen Penicillium marneffei (ATCC18224) and its near taxonomic relative Talaromyces stipitatus (ATCC10500).</title>
        <authorList>
            <person name="Nierman W.C."/>
            <person name="Fedorova-Abrams N.D."/>
            <person name="Andrianopoulos A."/>
        </authorList>
    </citation>
    <scope>NUCLEOTIDE SEQUENCE [LARGE SCALE GENOMIC DNA]</scope>
    <source>
        <strain evidence="9">ATCC 10500 / CBS 375.48 / QM 6759 / NRRL 1006</strain>
    </source>
</reference>
<evidence type="ECO:0000256" key="7">
    <source>
        <dbReference type="ARBA" id="ARBA00023242"/>
    </source>
</evidence>
<keyword evidence="5" id="KW-0238">DNA-binding</keyword>
<name>B8MJ93_TALSN</name>
<dbReference type="OrthoDB" id="2595934at2759"/>
<evidence type="ECO:0000313" key="9">
    <source>
        <dbReference type="Proteomes" id="UP000001745"/>
    </source>
</evidence>
<evidence type="ECO:0000256" key="1">
    <source>
        <dbReference type="ARBA" id="ARBA00004123"/>
    </source>
</evidence>
<comment type="subcellular location">
    <subcellularLocation>
        <location evidence="1">Nucleus</location>
    </subcellularLocation>
</comment>
<dbReference type="HOGENOM" id="CLU_021797_1_0_1"/>
<keyword evidence="9" id="KW-1185">Reference proteome</keyword>
<dbReference type="RefSeq" id="XP_002484635.1">
    <property type="nucleotide sequence ID" value="XM_002484590.1"/>
</dbReference>
<dbReference type="AlphaFoldDB" id="B8MJ93"/>
<dbReference type="CDD" id="cd12148">
    <property type="entry name" value="fungal_TF_MHR"/>
    <property type="match status" value="1"/>
</dbReference>
<keyword evidence="2" id="KW-0479">Metal-binding</keyword>
<dbReference type="PANTHER" id="PTHR31845">
    <property type="entry name" value="FINGER DOMAIN PROTEIN, PUTATIVE-RELATED"/>
    <property type="match status" value="1"/>
</dbReference>
<dbReference type="PhylomeDB" id="B8MJ93"/>
<evidence type="ECO:0000256" key="5">
    <source>
        <dbReference type="ARBA" id="ARBA00023125"/>
    </source>
</evidence>
<dbReference type="GeneID" id="8102937"/>
<evidence type="ECO:0000256" key="2">
    <source>
        <dbReference type="ARBA" id="ARBA00022723"/>
    </source>
</evidence>
<evidence type="ECO:0000256" key="4">
    <source>
        <dbReference type="ARBA" id="ARBA00023015"/>
    </source>
</evidence>
<dbReference type="GO" id="GO:0000976">
    <property type="term" value="F:transcription cis-regulatory region binding"/>
    <property type="evidence" value="ECO:0007669"/>
    <property type="project" value="TreeGrafter"/>
</dbReference>
<keyword evidence="3" id="KW-0862">Zinc</keyword>
<keyword evidence="4" id="KW-0805">Transcription regulation</keyword>
<evidence type="ECO:0000256" key="3">
    <source>
        <dbReference type="ARBA" id="ARBA00022833"/>
    </source>
</evidence>
<dbReference type="InParanoid" id="B8MJ93"/>
<evidence type="ECO:0000313" key="8">
    <source>
        <dbReference type="EMBL" id="EED14682.1"/>
    </source>
</evidence>
<accession>B8MJ93</accession>
<dbReference type="STRING" id="441959.B8MJ93"/>
<organism evidence="8 9">
    <name type="scientific">Talaromyces stipitatus (strain ATCC 10500 / CBS 375.48 / QM 6759 / NRRL 1006)</name>
    <name type="common">Penicillium stipitatum</name>
    <dbReference type="NCBI Taxonomy" id="441959"/>
    <lineage>
        <taxon>Eukaryota</taxon>
        <taxon>Fungi</taxon>
        <taxon>Dikarya</taxon>
        <taxon>Ascomycota</taxon>
        <taxon>Pezizomycotina</taxon>
        <taxon>Eurotiomycetes</taxon>
        <taxon>Eurotiomycetidae</taxon>
        <taxon>Eurotiales</taxon>
        <taxon>Trichocomaceae</taxon>
        <taxon>Talaromyces</taxon>
        <taxon>Talaromyces sect. Talaromyces</taxon>
    </lineage>
</organism>
<dbReference type="eggNOG" id="ENOG502QUEK">
    <property type="taxonomic scope" value="Eukaryota"/>
</dbReference>
<dbReference type="GO" id="GO:0000981">
    <property type="term" value="F:DNA-binding transcription factor activity, RNA polymerase II-specific"/>
    <property type="evidence" value="ECO:0007669"/>
    <property type="project" value="TreeGrafter"/>
</dbReference>
<dbReference type="PANTHER" id="PTHR31845:SF34">
    <property type="entry name" value="TRANSCRIPTIONAL ACTIVATOR OF PROTEASES PRTT"/>
    <property type="match status" value="1"/>
</dbReference>
<dbReference type="OMA" id="VPARTWN"/>
<sequence>MVPLSTAHSLLELFHTHYGRWVKFPEDISISALLSHINKSPLLLCSIFLIAVRHTTQDLADRLAPKLFQEAMRLVTSSLLIVPQPIEFFQAVLILSLWSTTIGQVPLSVDSWLLTGYALQQALASPDFVEIFRAGSNTPVTRPQLDVWCLWNHLCFAHLQYSVGTRRQALLNQEQINHCVRLIGADNVTNYEARMVAESSLYWIIYGKCSGSEVTLTEAKAALQTWQQEWMTLFDQPRSQFLQMGFHFAHLLAYGQFIRSPSRRQTGPSAVIETIVMEMIHHSTTIINLAIETTDERTRHLTDHIYHIVTFSALTLCRLVHIYEAKLQAANHNVDALDDLVVKLIDWLRSIGLPCHAAHMLAAILAAQFNKLRPTYVRPDVVGDIGFSTFSQQNFLGDDGILSSEFIGSEFFNIAIDATPWPQWEPRYTDDEL</sequence>
<dbReference type="Proteomes" id="UP000001745">
    <property type="component" value="Unassembled WGS sequence"/>
</dbReference>
<evidence type="ECO:0000256" key="6">
    <source>
        <dbReference type="ARBA" id="ARBA00023163"/>
    </source>
</evidence>
<dbReference type="InterPro" id="IPR051089">
    <property type="entry name" value="prtT"/>
</dbReference>
<keyword evidence="6" id="KW-0804">Transcription</keyword>
<dbReference type="GO" id="GO:0005634">
    <property type="term" value="C:nucleus"/>
    <property type="evidence" value="ECO:0007669"/>
    <property type="project" value="UniProtKB-SubCell"/>
</dbReference>
<gene>
    <name evidence="8" type="ORF">TSTA_041600</name>
</gene>
<keyword evidence="7" id="KW-0539">Nucleus</keyword>
<dbReference type="GO" id="GO:0046872">
    <property type="term" value="F:metal ion binding"/>
    <property type="evidence" value="ECO:0007669"/>
    <property type="project" value="UniProtKB-KW"/>
</dbReference>
<dbReference type="VEuPathDB" id="FungiDB:TSTA_041600"/>
<protein>
    <submittedName>
        <fullName evidence="8">C6 finger domain protein, putative</fullName>
    </submittedName>
</protein>
<dbReference type="EMBL" id="EQ962657">
    <property type="protein sequence ID" value="EED14682.1"/>
    <property type="molecule type" value="Genomic_DNA"/>
</dbReference>
<proteinExistence type="predicted"/>